<gene>
    <name evidence="2" type="ORF">SCOCK_50088</name>
</gene>
<sequence length="183" mass="19439">MTVELAVPARDGRPGLLLRPWAADDAAVLADEHRDAGMRRWLMTTLDGTEAAGRWITWQAESWQAGLRYSFAVVEQGGTRPVAHVTVKRKTAEAASAEIGYWTAAAVRGRGVAPLAVDAVARWALDGGTGGPALARLELLHAVGNAASCRVAAKCGFPLREELAPHPPKFPEAGHVHVREPGA</sequence>
<evidence type="ECO:0000313" key="3">
    <source>
        <dbReference type="Proteomes" id="UP001152519"/>
    </source>
</evidence>
<dbReference type="SUPFAM" id="SSF55729">
    <property type="entry name" value="Acyl-CoA N-acyltransferases (Nat)"/>
    <property type="match status" value="1"/>
</dbReference>
<dbReference type="EMBL" id="CAJSLV010000081">
    <property type="protein sequence ID" value="CAG6397039.1"/>
    <property type="molecule type" value="Genomic_DNA"/>
</dbReference>
<keyword evidence="3" id="KW-1185">Reference proteome</keyword>
<dbReference type="InterPro" id="IPR051908">
    <property type="entry name" value="Ribosomal_N-acetyltransferase"/>
</dbReference>
<feature type="domain" description="N-acetyltransferase" evidence="1">
    <location>
        <begin position="16"/>
        <end position="183"/>
    </location>
</feature>
<proteinExistence type="predicted"/>
<organism evidence="2 3">
    <name type="scientific">Actinacidiphila cocklensis</name>
    <dbReference type="NCBI Taxonomy" id="887465"/>
    <lineage>
        <taxon>Bacteria</taxon>
        <taxon>Bacillati</taxon>
        <taxon>Actinomycetota</taxon>
        <taxon>Actinomycetes</taxon>
        <taxon>Kitasatosporales</taxon>
        <taxon>Streptomycetaceae</taxon>
        <taxon>Actinacidiphila</taxon>
    </lineage>
</organism>
<protein>
    <submittedName>
        <fullName evidence="2">Protein N-acetyltransferase, RimJ/RimL family</fullName>
    </submittedName>
</protein>
<dbReference type="AlphaFoldDB" id="A0A9W4E048"/>
<dbReference type="PROSITE" id="PS51186">
    <property type="entry name" value="GNAT"/>
    <property type="match status" value="1"/>
</dbReference>
<dbReference type="RefSeq" id="WP_251496374.1">
    <property type="nucleotide sequence ID" value="NZ_CAJSLV010000081.1"/>
</dbReference>
<dbReference type="InterPro" id="IPR016181">
    <property type="entry name" value="Acyl_CoA_acyltransferase"/>
</dbReference>
<evidence type="ECO:0000259" key="1">
    <source>
        <dbReference type="PROSITE" id="PS51186"/>
    </source>
</evidence>
<accession>A0A9W4E048</accession>
<comment type="caution">
    <text evidence="2">The sequence shown here is derived from an EMBL/GenBank/DDBJ whole genome shotgun (WGS) entry which is preliminary data.</text>
</comment>
<dbReference type="GO" id="GO:0005737">
    <property type="term" value="C:cytoplasm"/>
    <property type="evidence" value="ECO:0007669"/>
    <property type="project" value="TreeGrafter"/>
</dbReference>
<dbReference type="Gene3D" id="3.40.630.30">
    <property type="match status" value="1"/>
</dbReference>
<dbReference type="PANTHER" id="PTHR43441">
    <property type="entry name" value="RIBOSOMAL-PROTEIN-SERINE ACETYLTRANSFERASE"/>
    <property type="match status" value="1"/>
</dbReference>
<name>A0A9W4E048_9ACTN</name>
<dbReference type="InterPro" id="IPR000182">
    <property type="entry name" value="GNAT_dom"/>
</dbReference>
<evidence type="ECO:0000313" key="2">
    <source>
        <dbReference type="EMBL" id="CAG6397039.1"/>
    </source>
</evidence>
<reference evidence="2" key="1">
    <citation type="submission" date="2021-05" db="EMBL/GenBank/DDBJ databases">
        <authorList>
            <person name="Arsene-Ploetze F."/>
        </authorList>
    </citation>
    <scope>NUCLEOTIDE SEQUENCE</scope>
    <source>
        <strain evidence="2">DSM 42138</strain>
    </source>
</reference>
<dbReference type="Pfam" id="PF13302">
    <property type="entry name" value="Acetyltransf_3"/>
    <property type="match status" value="1"/>
</dbReference>
<dbReference type="PANTHER" id="PTHR43441:SF10">
    <property type="entry name" value="ACETYLTRANSFERASE"/>
    <property type="match status" value="1"/>
</dbReference>
<dbReference type="GO" id="GO:0008999">
    <property type="term" value="F:protein-N-terminal-alanine acetyltransferase activity"/>
    <property type="evidence" value="ECO:0007669"/>
    <property type="project" value="TreeGrafter"/>
</dbReference>
<dbReference type="GO" id="GO:1990189">
    <property type="term" value="F:protein N-terminal-serine acetyltransferase activity"/>
    <property type="evidence" value="ECO:0007669"/>
    <property type="project" value="TreeGrafter"/>
</dbReference>
<dbReference type="Proteomes" id="UP001152519">
    <property type="component" value="Unassembled WGS sequence"/>
</dbReference>